<dbReference type="AlphaFoldDB" id="A0A0V0GJJ9"/>
<protein>
    <submittedName>
        <fullName evidence="1">Putative ovule protein</fullName>
    </submittedName>
</protein>
<accession>A0A0V0GJJ9</accession>
<organism evidence="1">
    <name type="scientific">Solanum chacoense</name>
    <name type="common">Chaco potato</name>
    <dbReference type="NCBI Taxonomy" id="4108"/>
    <lineage>
        <taxon>Eukaryota</taxon>
        <taxon>Viridiplantae</taxon>
        <taxon>Streptophyta</taxon>
        <taxon>Embryophyta</taxon>
        <taxon>Tracheophyta</taxon>
        <taxon>Spermatophyta</taxon>
        <taxon>Magnoliopsida</taxon>
        <taxon>eudicotyledons</taxon>
        <taxon>Gunneridae</taxon>
        <taxon>Pentapetalae</taxon>
        <taxon>asterids</taxon>
        <taxon>lamiids</taxon>
        <taxon>Solanales</taxon>
        <taxon>Solanaceae</taxon>
        <taxon>Solanoideae</taxon>
        <taxon>Solaneae</taxon>
        <taxon>Solanum</taxon>
    </lineage>
</organism>
<proteinExistence type="predicted"/>
<sequence>MPFNSFFFFFFQCFRRSHWMLLVEVMLVSIIGGFKEAMMTSVRFLFPSEQIIGHLRLSYPYLGRHAPRFSAGFCSHGIVGLSCCLSLTKI</sequence>
<dbReference type="EMBL" id="GEDG01037636">
    <property type="protein sequence ID" value="JAP08013.1"/>
    <property type="molecule type" value="Transcribed_RNA"/>
</dbReference>
<name>A0A0V0GJJ9_SOLCH</name>
<reference evidence="1" key="1">
    <citation type="submission" date="2015-12" db="EMBL/GenBank/DDBJ databases">
        <title>Gene expression during late stages of embryo sac development: a critical building block for successful pollen-pistil interactions.</title>
        <authorList>
            <person name="Liu Y."/>
            <person name="Joly V."/>
            <person name="Sabar M."/>
            <person name="Matton D.P."/>
        </authorList>
    </citation>
    <scope>NUCLEOTIDE SEQUENCE</scope>
</reference>
<evidence type="ECO:0000313" key="1">
    <source>
        <dbReference type="EMBL" id="JAP08013.1"/>
    </source>
</evidence>